<dbReference type="Proteomes" id="UP000829685">
    <property type="component" value="Unassembled WGS sequence"/>
</dbReference>
<protein>
    <recommendedName>
        <fullName evidence="1">SET domain-containing protein</fullName>
    </recommendedName>
</protein>
<dbReference type="Gene3D" id="2.170.270.10">
    <property type="entry name" value="SET domain"/>
    <property type="match status" value="1"/>
</dbReference>
<name>A0A9P9WMR8_9PEZI</name>
<feature type="domain" description="SET" evidence="1">
    <location>
        <begin position="17"/>
        <end position="193"/>
    </location>
</feature>
<dbReference type="InterPro" id="IPR053185">
    <property type="entry name" value="SET_domain_protein"/>
</dbReference>
<gene>
    <name evidence="2" type="ORF">JX265_006155</name>
</gene>
<dbReference type="AlphaFoldDB" id="A0A9P9WMR8"/>
<reference evidence="2" key="1">
    <citation type="submission" date="2021-03" db="EMBL/GenBank/DDBJ databases">
        <title>Revisited historic fungal species revealed as producer of novel bioactive compounds through whole genome sequencing and comparative genomics.</title>
        <authorList>
            <person name="Vignolle G.A."/>
            <person name="Hochenegger N."/>
            <person name="Mach R.L."/>
            <person name="Mach-Aigner A.R."/>
            <person name="Javad Rahimi M."/>
            <person name="Salim K.A."/>
            <person name="Chan C.M."/>
            <person name="Lim L.B.L."/>
            <person name="Cai F."/>
            <person name="Druzhinina I.S."/>
            <person name="U'Ren J.M."/>
            <person name="Derntl C."/>
        </authorList>
    </citation>
    <scope>NUCLEOTIDE SEQUENCE</scope>
    <source>
        <strain evidence="2">TUCIM 5799</strain>
    </source>
</reference>
<dbReference type="PANTHER" id="PTHR47332">
    <property type="entry name" value="SET DOMAIN-CONTAINING PROTEIN 5"/>
    <property type="match status" value="1"/>
</dbReference>
<dbReference type="CDD" id="cd20071">
    <property type="entry name" value="SET_SMYD"/>
    <property type="match status" value="1"/>
</dbReference>
<dbReference type="PANTHER" id="PTHR47332:SF4">
    <property type="entry name" value="SET DOMAIN-CONTAINING PROTEIN 5"/>
    <property type="match status" value="1"/>
</dbReference>
<accession>A0A9P9WMR8</accession>
<dbReference type="PROSITE" id="PS50280">
    <property type="entry name" value="SET"/>
    <property type="match status" value="1"/>
</dbReference>
<organism evidence="2 3">
    <name type="scientific">Neoarthrinium moseri</name>
    <dbReference type="NCBI Taxonomy" id="1658444"/>
    <lineage>
        <taxon>Eukaryota</taxon>
        <taxon>Fungi</taxon>
        <taxon>Dikarya</taxon>
        <taxon>Ascomycota</taxon>
        <taxon>Pezizomycotina</taxon>
        <taxon>Sordariomycetes</taxon>
        <taxon>Xylariomycetidae</taxon>
        <taxon>Amphisphaeriales</taxon>
        <taxon>Apiosporaceae</taxon>
        <taxon>Neoarthrinium</taxon>
    </lineage>
</organism>
<sequence>MADGSSTGASGGSQAYTPYTIRLTPTKGYGMFATQQIQQGACILEESPLVVFPSAEEGDQTPWHMALRIEVAALSPSDKAKFFGLHCCVDELEDEYKKHVRQDLFETGEFDHMDSPALDAELELVSREIRIRNTNCTQFASRSESGCGIYYTYSRINHSCVPNAYGTCDAANNMYLRALRPISLGEEITISYHEQDNLPRDERAKMIESWHFTCSCPACDGPERDKHEILRMDMMDIEGTLHGYDLAPQRQGGPLVEQGLLFLPDENAALLAIRYIGVFAAAGIKGPSKTETYERASKYCTSLGSFQAAVNLAELAHRHECIVHGEDMAGWTQKLLKRARRRLEKEAQASDAEDGQDSVLLRASQEAMRGF</sequence>
<dbReference type="InterPro" id="IPR001214">
    <property type="entry name" value="SET_dom"/>
</dbReference>
<dbReference type="SUPFAM" id="SSF82199">
    <property type="entry name" value="SET domain"/>
    <property type="match status" value="1"/>
</dbReference>
<evidence type="ECO:0000313" key="2">
    <source>
        <dbReference type="EMBL" id="KAI1871115.1"/>
    </source>
</evidence>
<evidence type="ECO:0000259" key="1">
    <source>
        <dbReference type="PROSITE" id="PS50280"/>
    </source>
</evidence>
<dbReference type="SMART" id="SM00317">
    <property type="entry name" value="SET"/>
    <property type="match status" value="1"/>
</dbReference>
<dbReference type="EMBL" id="JAFIMR010000013">
    <property type="protein sequence ID" value="KAI1871115.1"/>
    <property type="molecule type" value="Genomic_DNA"/>
</dbReference>
<dbReference type="InterPro" id="IPR046341">
    <property type="entry name" value="SET_dom_sf"/>
</dbReference>
<dbReference type="Pfam" id="PF00856">
    <property type="entry name" value="SET"/>
    <property type="match status" value="1"/>
</dbReference>
<comment type="caution">
    <text evidence="2">The sequence shown here is derived from an EMBL/GenBank/DDBJ whole genome shotgun (WGS) entry which is preliminary data.</text>
</comment>
<keyword evidence="3" id="KW-1185">Reference proteome</keyword>
<proteinExistence type="predicted"/>
<evidence type="ECO:0000313" key="3">
    <source>
        <dbReference type="Proteomes" id="UP000829685"/>
    </source>
</evidence>